<evidence type="ECO:0008006" key="5">
    <source>
        <dbReference type="Google" id="ProtNLM"/>
    </source>
</evidence>
<evidence type="ECO:0000313" key="4">
    <source>
        <dbReference type="Proteomes" id="UP000230405"/>
    </source>
</evidence>
<proteinExistence type="predicted"/>
<name>A0A2M7VEE9_9BACT</name>
<feature type="coiled-coil region" evidence="1">
    <location>
        <begin position="97"/>
        <end position="134"/>
    </location>
</feature>
<feature type="transmembrane region" description="Helical" evidence="2">
    <location>
        <begin position="15"/>
        <end position="41"/>
    </location>
</feature>
<dbReference type="AlphaFoldDB" id="A0A2M7VEE9"/>
<dbReference type="EMBL" id="PFPO01000058">
    <property type="protein sequence ID" value="PIZ98891.1"/>
    <property type="molecule type" value="Genomic_DNA"/>
</dbReference>
<reference evidence="4" key="1">
    <citation type="submission" date="2017-09" db="EMBL/GenBank/DDBJ databases">
        <title>Depth-based differentiation of microbial function through sediment-hosted aquifers and enrichment of novel symbionts in the deep terrestrial subsurface.</title>
        <authorList>
            <person name="Probst A.J."/>
            <person name="Ladd B."/>
            <person name="Jarett J.K."/>
            <person name="Geller-Mcgrath D.E."/>
            <person name="Sieber C.M.K."/>
            <person name="Emerson J.B."/>
            <person name="Anantharaman K."/>
            <person name="Thomas B.C."/>
            <person name="Malmstrom R."/>
            <person name="Stieglmeier M."/>
            <person name="Klingl A."/>
            <person name="Woyke T."/>
            <person name="Ryan C.M."/>
            <person name="Banfield J.F."/>
        </authorList>
    </citation>
    <scope>NUCLEOTIDE SEQUENCE [LARGE SCALE GENOMIC DNA]</scope>
</reference>
<accession>A0A2M7VEE9</accession>
<gene>
    <name evidence="3" type="ORF">COX77_03195</name>
</gene>
<organism evidence="3 4">
    <name type="scientific">Candidatus Komeilibacteria bacterium CG_4_10_14_0_2_um_filter_37_10</name>
    <dbReference type="NCBI Taxonomy" id="1974470"/>
    <lineage>
        <taxon>Bacteria</taxon>
        <taxon>Candidatus Komeiliibacteriota</taxon>
    </lineage>
</organism>
<keyword evidence="2" id="KW-0472">Membrane</keyword>
<sequence>MKEILKIDAISLAKVLAVITGGVYLVVGVIINIGVLFFGLGSMSSLDFLGFGSGLIATVLVSIVVGLFSFFLGILMGFIYNLVANYFGGVIVLFEDRSVVEQRLREAKAAKMALQEEKKRLKLEREKLEQDTGKKDN</sequence>
<dbReference type="Proteomes" id="UP000230405">
    <property type="component" value="Unassembled WGS sequence"/>
</dbReference>
<keyword evidence="2" id="KW-1133">Transmembrane helix</keyword>
<protein>
    <recommendedName>
        <fullName evidence="5">DUF3566 domain-containing protein</fullName>
    </recommendedName>
</protein>
<evidence type="ECO:0000256" key="2">
    <source>
        <dbReference type="SAM" id="Phobius"/>
    </source>
</evidence>
<feature type="transmembrane region" description="Helical" evidence="2">
    <location>
        <begin position="48"/>
        <end position="72"/>
    </location>
</feature>
<keyword evidence="2" id="KW-0812">Transmembrane</keyword>
<keyword evidence="1" id="KW-0175">Coiled coil</keyword>
<evidence type="ECO:0000256" key="1">
    <source>
        <dbReference type="SAM" id="Coils"/>
    </source>
</evidence>
<evidence type="ECO:0000313" key="3">
    <source>
        <dbReference type="EMBL" id="PIZ98891.1"/>
    </source>
</evidence>
<comment type="caution">
    <text evidence="3">The sequence shown here is derived from an EMBL/GenBank/DDBJ whole genome shotgun (WGS) entry which is preliminary data.</text>
</comment>
<feature type="transmembrane region" description="Helical" evidence="2">
    <location>
        <begin position="78"/>
        <end position="95"/>
    </location>
</feature>